<sequence>MRMKINLILPKTILLSAKSFQFNDLFAFIGSSKGFRCPTTQYYKAMGKRILLSFKSQHEFET</sequence>
<dbReference type="AlphaFoldDB" id="A0A1J1I3I1"/>
<protein>
    <submittedName>
        <fullName evidence="1">CLUMA_CG006958, isoform A</fullName>
    </submittedName>
</protein>
<keyword evidence="2" id="KW-1185">Reference proteome</keyword>
<organism evidence="1 2">
    <name type="scientific">Clunio marinus</name>
    <dbReference type="NCBI Taxonomy" id="568069"/>
    <lineage>
        <taxon>Eukaryota</taxon>
        <taxon>Metazoa</taxon>
        <taxon>Ecdysozoa</taxon>
        <taxon>Arthropoda</taxon>
        <taxon>Hexapoda</taxon>
        <taxon>Insecta</taxon>
        <taxon>Pterygota</taxon>
        <taxon>Neoptera</taxon>
        <taxon>Endopterygota</taxon>
        <taxon>Diptera</taxon>
        <taxon>Nematocera</taxon>
        <taxon>Chironomoidea</taxon>
        <taxon>Chironomidae</taxon>
        <taxon>Clunio</taxon>
    </lineage>
</organism>
<gene>
    <name evidence="1" type="ORF">CLUMA_CG006958</name>
</gene>
<accession>A0A1J1I3I1</accession>
<evidence type="ECO:0000313" key="2">
    <source>
        <dbReference type="Proteomes" id="UP000183832"/>
    </source>
</evidence>
<name>A0A1J1I3I1_9DIPT</name>
<evidence type="ECO:0000313" key="1">
    <source>
        <dbReference type="EMBL" id="CRK93422.1"/>
    </source>
</evidence>
<proteinExistence type="predicted"/>
<reference evidence="1 2" key="1">
    <citation type="submission" date="2015-04" db="EMBL/GenBank/DDBJ databases">
        <authorList>
            <person name="Syromyatnikov M.Y."/>
            <person name="Popov V.N."/>
        </authorList>
    </citation>
    <scope>NUCLEOTIDE SEQUENCE [LARGE SCALE GENOMIC DNA]</scope>
</reference>
<dbReference type="Proteomes" id="UP000183832">
    <property type="component" value="Unassembled WGS sequence"/>
</dbReference>
<dbReference type="EMBL" id="CVRI01000037">
    <property type="protein sequence ID" value="CRK93422.1"/>
    <property type="molecule type" value="Genomic_DNA"/>
</dbReference>